<dbReference type="InterPro" id="IPR027417">
    <property type="entry name" value="P-loop_NTPase"/>
</dbReference>
<proteinExistence type="predicted"/>
<name>A0ABS3MWK9_9BRAD</name>
<organism evidence="3 4">
    <name type="scientific">Bradyrhizobium quebecense</name>
    <dbReference type="NCBI Taxonomy" id="2748629"/>
    <lineage>
        <taxon>Bacteria</taxon>
        <taxon>Pseudomonadati</taxon>
        <taxon>Pseudomonadota</taxon>
        <taxon>Alphaproteobacteria</taxon>
        <taxon>Hyphomicrobiales</taxon>
        <taxon>Nitrobacteraceae</taxon>
        <taxon>Bradyrhizobium</taxon>
    </lineage>
</organism>
<dbReference type="Proteomes" id="UP000692816">
    <property type="component" value="Unassembled WGS sequence"/>
</dbReference>
<accession>A0ABS3MWK9</accession>
<evidence type="ECO:0000256" key="1">
    <source>
        <dbReference type="SAM" id="MobiDB-lite"/>
    </source>
</evidence>
<dbReference type="Pfam" id="PF20720">
    <property type="entry name" value="nSTAND3"/>
    <property type="match status" value="1"/>
</dbReference>
<dbReference type="SUPFAM" id="SSF52540">
    <property type="entry name" value="P-loop containing nucleoside triphosphate hydrolases"/>
    <property type="match status" value="1"/>
</dbReference>
<feature type="compositionally biased region" description="Low complexity" evidence="1">
    <location>
        <begin position="740"/>
        <end position="753"/>
    </location>
</feature>
<keyword evidence="4" id="KW-1185">Reference proteome</keyword>
<reference evidence="3" key="1">
    <citation type="journal article" date="2021" name="Int. J. Syst. Evol. Microbiol.">
        <title>Bradyrhizobium septentrionale sp. nov. (sv. septentrionale) and Bradyrhizobium quebecense sp. nov. (sv. septentrionale) associated with legumes native to Canada possess rearranged symbiosis genes and numerous insertion sequences.</title>
        <authorList>
            <person name="Bromfield E.S.P."/>
            <person name="Cloutier S."/>
        </authorList>
    </citation>
    <scope>NUCLEOTIDE SEQUENCE</scope>
    <source>
        <strain evidence="3">12S5</strain>
    </source>
</reference>
<evidence type="ECO:0000313" key="3">
    <source>
        <dbReference type="EMBL" id="MBO1435580.1"/>
    </source>
</evidence>
<sequence length="760" mass="84423">MTSTSAPTVVATPTTYELHSLGWKAFQQLCVSVAAEVWGQTVQGFFESHDGGRDGAFYGSWTSNNGETFTGNFTAQCKFSQKPGRNLALSSLKDELEKAARLAARGLADNYFLFTNMQLTGTADEAIRGAFEALPGLNHCRIFGADQISQFIRESARLRMLIPRVYGLGDLGQILDHRAYDQAQEILSALGDDMNKFVMTDAFRASARAIVEHGFVLLLGEPACGKSAIAAALALGALDEWNCFTVKVREPSEFVATSNPREKQFFWVDDAFGATQLDWQMTSEWNATFPHVRAAIRRGAKFVFTSRDYIYKNARSFLKESALPVIQDSQVIIRVEQLSKDEREQILYNHIRLGSQPFAFKRRLKPYLDAVAVHRRFSPEIARRLGNPAFTKHLSVTTAGLDDFVEHPVPLLQEVIRTLDPASRAAIALVFMRGGWLSSPVTLLAEEENAVALLGASSASVRAALAPLDGSLLIEVKQKGQYGWRAKHPTVLDAFAALVVESRELMDIYLAGAPVLQLFSEITCGADGIGGVKVEVPADRYEGLVKRIITYHDGRRENRNPVISFLANRCGKDFLRLFLERCPGFVEQLHVMSYFYAVPPIDFLNVIHEFGLLDEELRLKHAATIRKLATSTPDSGCLNPRIVSFLTGEEKEQILADFRDNLLPVIDIEIDNWKDNYSSDESPGDYFEPFRSALNEFKAALVDDADAVFCIEAALLSIDAAISILDGRGREEPDYGDYYNRSSEPVESNSSRSIFDDVDT</sequence>
<feature type="region of interest" description="Disordered" evidence="1">
    <location>
        <begin position="733"/>
        <end position="760"/>
    </location>
</feature>
<dbReference type="InterPro" id="IPR049050">
    <property type="entry name" value="nSTAND3"/>
</dbReference>
<evidence type="ECO:0000313" key="4">
    <source>
        <dbReference type="Proteomes" id="UP000692816"/>
    </source>
</evidence>
<dbReference type="EMBL" id="JAGEPA010000002">
    <property type="protein sequence ID" value="MBO1435580.1"/>
    <property type="molecule type" value="Genomic_DNA"/>
</dbReference>
<dbReference type="RefSeq" id="WP_207841129.1">
    <property type="nucleotide sequence ID" value="NZ_CP088283.1"/>
</dbReference>
<gene>
    <name evidence="3" type="ORF">J4P68_40770</name>
</gene>
<evidence type="ECO:0000259" key="2">
    <source>
        <dbReference type="Pfam" id="PF20720"/>
    </source>
</evidence>
<feature type="domain" description="Novel STAND NTPase 3" evidence="2">
    <location>
        <begin position="197"/>
        <end position="352"/>
    </location>
</feature>
<comment type="caution">
    <text evidence="3">The sequence shown here is derived from an EMBL/GenBank/DDBJ whole genome shotgun (WGS) entry which is preliminary data.</text>
</comment>
<protein>
    <recommendedName>
        <fullName evidence="2">Novel STAND NTPase 3 domain-containing protein</fullName>
    </recommendedName>
</protein>